<feature type="transmembrane region" description="Helical" evidence="1">
    <location>
        <begin position="20"/>
        <end position="41"/>
    </location>
</feature>
<evidence type="ECO:0000313" key="3">
    <source>
        <dbReference type="Proteomes" id="UP000196573"/>
    </source>
</evidence>
<dbReference type="AlphaFoldDB" id="A0A1X7AP39"/>
<dbReference type="Proteomes" id="UP000196573">
    <property type="component" value="Unassembled WGS sequence"/>
</dbReference>
<reference evidence="2 3" key="1">
    <citation type="submission" date="2017-03" db="EMBL/GenBank/DDBJ databases">
        <authorList>
            <person name="Afonso C.L."/>
            <person name="Miller P.J."/>
            <person name="Scott M.A."/>
            <person name="Spackman E."/>
            <person name="Goraichik I."/>
            <person name="Dimitrov K.M."/>
            <person name="Suarez D.L."/>
            <person name="Swayne D.E."/>
        </authorList>
    </citation>
    <scope>NUCLEOTIDE SEQUENCE [LARGE SCALE GENOMIC DNA]</scope>
    <source>
        <strain evidence="2">SB41UT1</strain>
    </source>
</reference>
<evidence type="ECO:0000256" key="1">
    <source>
        <dbReference type="SAM" id="Phobius"/>
    </source>
</evidence>
<keyword evidence="1" id="KW-0472">Membrane</keyword>
<accession>A0A1X7AP39</accession>
<keyword evidence="1" id="KW-1133">Transmembrane helix</keyword>
<name>A0A1X7AP39_9GAMM</name>
<keyword evidence="1" id="KW-0812">Transmembrane</keyword>
<sequence>MTQLNKRQWFVQPLPCIRRWLMMGILTVSSSVVLASGQAPGFKPEPEFSSRFLWSYGLLMLALVLIAAGLWYIRQRQIHRLRQATGQVALLECLDSRRLDSATTCWLVKAGDSTVLVTSNGKQLSTQVLPLSRGPASLSKEESHVP</sequence>
<feature type="transmembrane region" description="Helical" evidence="1">
    <location>
        <begin position="53"/>
        <end position="73"/>
    </location>
</feature>
<protein>
    <recommendedName>
        <fullName evidence="4">Flagellar biosynthesis protein, FliO</fullName>
    </recommendedName>
</protein>
<gene>
    <name evidence="2" type="ORF">EHSB41UT_03683</name>
</gene>
<evidence type="ECO:0000313" key="2">
    <source>
        <dbReference type="EMBL" id="SMA49892.1"/>
    </source>
</evidence>
<dbReference type="RefSeq" id="WP_087112338.1">
    <property type="nucleotide sequence ID" value="NZ_CBCSCN010000011.1"/>
</dbReference>
<organism evidence="2 3">
    <name type="scientific">Parendozoicomonas haliclonae</name>
    <dbReference type="NCBI Taxonomy" id="1960125"/>
    <lineage>
        <taxon>Bacteria</taxon>
        <taxon>Pseudomonadati</taxon>
        <taxon>Pseudomonadota</taxon>
        <taxon>Gammaproteobacteria</taxon>
        <taxon>Oceanospirillales</taxon>
        <taxon>Endozoicomonadaceae</taxon>
        <taxon>Parendozoicomonas</taxon>
    </lineage>
</organism>
<proteinExistence type="predicted"/>
<dbReference type="EMBL" id="FWPT01000009">
    <property type="protein sequence ID" value="SMA49892.1"/>
    <property type="molecule type" value="Genomic_DNA"/>
</dbReference>
<keyword evidence="3" id="KW-1185">Reference proteome</keyword>
<evidence type="ECO:0008006" key="4">
    <source>
        <dbReference type="Google" id="ProtNLM"/>
    </source>
</evidence>